<evidence type="ECO:0000256" key="3">
    <source>
        <dbReference type="ARBA" id="ARBA00022748"/>
    </source>
</evidence>
<sequence>MTGIATTHHPSETVERPAGAVTRRRLLLAAPVIGFGGIAAAFAARLGYDPSQLPSALIGKPVPAFSLPPVEGRTLGLSSSDLHGEVSLVNVFASWCASCRAEHPLFLRLARNKTVSIHGLNYKDRPEDAARWLDSLGDPYTRTGADRDGRVAIDWGVYGIPETFVIGADGRIAYKQIGPITEQALDETILPLIERLRRQVKGGQS</sequence>
<evidence type="ECO:0000256" key="5">
    <source>
        <dbReference type="ARBA" id="ARBA00023284"/>
    </source>
</evidence>
<dbReference type="PROSITE" id="PS00194">
    <property type="entry name" value="THIOREDOXIN_1"/>
    <property type="match status" value="1"/>
</dbReference>
<dbReference type="PANTHER" id="PTHR42852">
    <property type="entry name" value="THIOL:DISULFIDE INTERCHANGE PROTEIN DSBE"/>
    <property type="match status" value="1"/>
</dbReference>
<keyword evidence="6" id="KW-1133">Transmembrane helix</keyword>
<evidence type="ECO:0000256" key="6">
    <source>
        <dbReference type="SAM" id="Phobius"/>
    </source>
</evidence>
<keyword evidence="4" id="KW-1015">Disulfide bond</keyword>
<protein>
    <submittedName>
        <fullName evidence="8">DsbE family thiol:disulfide interchange protein</fullName>
    </submittedName>
</protein>
<organism evidence="8 9">
    <name type="scientific">Xanthobacter dioxanivorans</name>
    <dbReference type="NCBI Taxonomy" id="2528964"/>
    <lineage>
        <taxon>Bacteria</taxon>
        <taxon>Pseudomonadati</taxon>
        <taxon>Pseudomonadota</taxon>
        <taxon>Alphaproteobacteria</taxon>
        <taxon>Hyphomicrobiales</taxon>
        <taxon>Xanthobacteraceae</taxon>
        <taxon>Xanthobacter</taxon>
    </lineage>
</organism>
<dbReference type="InterPro" id="IPR004799">
    <property type="entry name" value="Periplasmic_diS_OxRdtase_DsbE"/>
</dbReference>
<keyword evidence="6" id="KW-0472">Membrane</keyword>
<comment type="subcellular location">
    <subcellularLocation>
        <location evidence="1">Cell envelope</location>
    </subcellularLocation>
</comment>
<dbReference type="SUPFAM" id="SSF52833">
    <property type="entry name" value="Thioredoxin-like"/>
    <property type="match status" value="1"/>
</dbReference>
<keyword evidence="9" id="KW-1185">Reference proteome</keyword>
<evidence type="ECO:0000256" key="1">
    <source>
        <dbReference type="ARBA" id="ARBA00004196"/>
    </source>
</evidence>
<dbReference type="Gene3D" id="3.40.30.10">
    <property type="entry name" value="Glutaredoxin"/>
    <property type="match status" value="1"/>
</dbReference>
<accession>A0A974SLK7</accession>
<dbReference type="PROSITE" id="PS51352">
    <property type="entry name" value="THIOREDOXIN_2"/>
    <property type="match status" value="1"/>
</dbReference>
<dbReference type="InterPro" id="IPR050553">
    <property type="entry name" value="Thioredoxin_ResA/DsbE_sf"/>
</dbReference>
<keyword evidence="3" id="KW-0201">Cytochrome c-type biogenesis</keyword>
<dbReference type="RefSeq" id="WP_203196911.1">
    <property type="nucleotide sequence ID" value="NZ_CP063363.1"/>
</dbReference>
<keyword evidence="8" id="KW-0614">Plasmid</keyword>
<feature type="transmembrane region" description="Helical" evidence="6">
    <location>
        <begin position="26"/>
        <end position="48"/>
    </location>
</feature>
<dbReference type="EMBL" id="CP063363">
    <property type="protein sequence ID" value="QRG10015.1"/>
    <property type="molecule type" value="Genomic_DNA"/>
</dbReference>
<dbReference type="InterPro" id="IPR017937">
    <property type="entry name" value="Thioredoxin_CS"/>
</dbReference>
<comment type="similarity">
    <text evidence="2">Belongs to the thioredoxin family. DsbE subfamily.</text>
</comment>
<dbReference type="NCBIfam" id="TIGR00385">
    <property type="entry name" value="dsbE"/>
    <property type="match status" value="1"/>
</dbReference>
<dbReference type="CDD" id="cd03010">
    <property type="entry name" value="TlpA_like_DsbE"/>
    <property type="match status" value="1"/>
</dbReference>
<dbReference type="KEGG" id="xdi:EZH22_29535"/>
<dbReference type="Proteomes" id="UP000596427">
    <property type="component" value="Plasmid unnamed1"/>
</dbReference>
<dbReference type="InterPro" id="IPR013766">
    <property type="entry name" value="Thioredoxin_domain"/>
</dbReference>
<dbReference type="GO" id="GO:0030288">
    <property type="term" value="C:outer membrane-bounded periplasmic space"/>
    <property type="evidence" value="ECO:0007669"/>
    <property type="project" value="InterPro"/>
</dbReference>
<dbReference type="InterPro" id="IPR013740">
    <property type="entry name" value="Redoxin"/>
</dbReference>
<dbReference type="GO" id="GO:0015036">
    <property type="term" value="F:disulfide oxidoreductase activity"/>
    <property type="evidence" value="ECO:0007669"/>
    <property type="project" value="InterPro"/>
</dbReference>
<dbReference type="InterPro" id="IPR036249">
    <property type="entry name" value="Thioredoxin-like_sf"/>
</dbReference>
<evidence type="ECO:0000256" key="4">
    <source>
        <dbReference type="ARBA" id="ARBA00023157"/>
    </source>
</evidence>
<dbReference type="Pfam" id="PF08534">
    <property type="entry name" value="Redoxin"/>
    <property type="match status" value="1"/>
</dbReference>
<feature type="domain" description="Thioredoxin" evidence="7">
    <location>
        <begin position="56"/>
        <end position="194"/>
    </location>
</feature>
<keyword evidence="5" id="KW-0676">Redox-active center</keyword>
<dbReference type="GO" id="GO:0017004">
    <property type="term" value="P:cytochrome complex assembly"/>
    <property type="evidence" value="ECO:0007669"/>
    <property type="project" value="UniProtKB-KW"/>
</dbReference>
<keyword evidence="6" id="KW-0812">Transmembrane</keyword>
<reference evidence="8 9" key="1">
    <citation type="submission" date="2020-10" db="EMBL/GenBank/DDBJ databases">
        <title>Degradation of 1,4-Dioxane by Xanthobacter sp. YN2, via a Novel Group-2 Soluble Di-Iron Monooxygenase.</title>
        <authorList>
            <person name="Ma F."/>
            <person name="Wang Y."/>
            <person name="Yang J."/>
            <person name="Guo H."/>
            <person name="Su D."/>
            <person name="Yu L."/>
        </authorList>
    </citation>
    <scope>NUCLEOTIDE SEQUENCE [LARGE SCALE GENOMIC DNA]</scope>
    <source>
        <strain evidence="8 9">YN2</strain>
        <plasmid evidence="8 9">unnamed1</plasmid>
    </source>
</reference>
<evidence type="ECO:0000259" key="7">
    <source>
        <dbReference type="PROSITE" id="PS51352"/>
    </source>
</evidence>
<geneLocation type="plasmid" evidence="8 9">
    <name>unnamed1</name>
</geneLocation>
<proteinExistence type="inferred from homology"/>
<name>A0A974SLK7_9HYPH</name>
<dbReference type="AlphaFoldDB" id="A0A974SLK7"/>
<evidence type="ECO:0000313" key="8">
    <source>
        <dbReference type="EMBL" id="QRG10015.1"/>
    </source>
</evidence>
<gene>
    <name evidence="8" type="ORF">EZH22_29535</name>
</gene>
<dbReference type="PANTHER" id="PTHR42852:SF6">
    <property type="entry name" value="THIOL:DISULFIDE INTERCHANGE PROTEIN DSBE"/>
    <property type="match status" value="1"/>
</dbReference>
<evidence type="ECO:0000313" key="9">
    <source>
        <dbReference type="Proteomes" id="UP000596427"/>
    </source>
</evidence>
<evidence type="ECO:0000256" key="2">
    <source>
        <dbReference type="ARBA" id="ARBA00007758"/>
    </source>
</evidence>